<name>A0A0W8FHE8_9ZZZZ</name>
<comment type="caution">
    <text evidence="2">The sequence shown here is derived from an EMBL/GenBank/DDBJ whole genome shotgun (WGS) entry which is preliminary data.</text>
</comment>
<reference evidence="2" key="1">
    <citation type="journal article" date="2015" name="Proc. Natl. Acad. Sci. U.S.A.">
        <title>Networks of energetic and metabolic interactions define dynamics in microbial communities.</title>
        <authorList>
            <person name="Embree M."/>
            <person name="Liu J.K."/>
            <person name="Al-Bassam M.M."/>
            <person name="Zengler K."/>
        </authorList>
    </citation>
    <scope>NUCLEOTIDE SEQUENCE</scope>
</reference>
<gene>
    <name evidence="2" type="ORF">ASZ90_009948</name>
</gene>
<dbReference type="PANTHER" id="PTHR36174">
    <property type="entry name" value="LIPID II:GLYCINE GLYCYLTRANSFERASE"/>
    <property type="match status" value="1"/>
</dbReference>
<dbReference type="Pfam" id="PF13480">
    <property type="entry name" value="Acetyltransf_6"/>
    <property type="match status" value="1"/>
</dbReference>
<dbReference type="SUPFAM" id="SSF55729">
    <property type="entry name" value="Acyl-CoA N-acyltransferases (Nat)"/>
    <property type="match status" value="1"/>
</dbReference>
<protein>
    <recommendedName>
        <fullName evidence="1">BioF2-like acetyltransferase domain-containing protein</fullName>
    </recommendedName>
</protein>
<feature type="domain" description="BioF2-like acetyltransferase" evidence="1">
    <location>
        <begin position="187"/>
        <end position="311"/>
    </location>
</feature>
<dbReference type="AlphaFoldDB" id="A0A0W8FHE8"/>
<dbReference type="Gene3D" id="3.40.630.30">
    <property type="match status" value="1"/>
</dbReference>
<dbReference type="InterPro" id="IPR038740">
    <property type="entry name" value="BioF2-like_GNAT_dom"/>
</dbReference>
<sequence length="352" mass="41012">MTRDEWVIRPGQEGQRQSGDRVMLKRINDREAWDAFIDESPAGLLFHKWDYLKITERYTGYTFLPCAVCREDEILCLLPLFYRRFHGLNAVFSPPPLTVIPHLGFVLCREYGGLRQQEKESILQYIAAEVKAEMERLSPNYLSLSLLPGIQDIREFIRDGYDAKIHYSYLISLNRPLEDIWNGLQYKLRARLKKASGMGLELVKSDDIATFYRLLTARYQDPSLDIPAISKNYLTELMHAYPGQIGIYYLYDREENVLGVAAAQEYRRFLLWIGTPKLGNSMFGNEYLQWLLIRKAHSEGYAVFENMGANNRDLTAFKSKFNPELVMYFELCRMDALGSVTEWAYLTFLKRP</sequence>
<evidence type="ECO:0000259" key="1">
    <source>
        <dbReference type="Pfam" id="PF13480"/>
    </source>
</evidence>
<dbReference type="InterPro" id="IPR050644">
    <property type="entry name" value="PG_Glycine_Bridge_Synth"/>
</dbReference>
<dbReference type="InterPro" id="IPR016181">
    <property type="entry name" value="Acyl_CoA_acyltransferase"/>
</dbReference>
<evidence type="ECO:0000313" key="2">
    <source>
        <dbReference type="EMBL" id="KUG20317.1"/>
    </source>
</evidence>
<dbReference type="EMBL" id="LNQE01001204">
    <property type="protein sequence ID" value="KUG20317.1"/>
    <property type="molecule type" value="Genomic_DNA"/>
</dbReference>
<proteinExistence type="predicted"/>
<dbReference type="PANTHER" id="PTHR36174:SF1">
    <property type="entry name" value="LIPID II:GLYCINE GLYCYLTRANSFERASE"/>
    <property type="match status" value="1"/>
</dbReference>
<accession>A0A0W8FHE8</accession>
<organism evidence="2">
    <name type="scientific">hydrocarbon metagenome</name>
    <dbReference type="NCBI Taxonomy" id="938273"/>
    <lineage>
        <taxon>unclassified sequences</taxon>
        <taxon>metagenomes</taxon>
        <taxon>ecological metagenomes</taxon>
    </lineage>
</organism>